<dbReference type="GO" id="GO:0017148">
    <property type="term" value="P:negative regulation of translation"/>
    <property type="evidence" value="ECO:0007669"/>
    <property type="project" value="TreeGrafter"/>
</dbReference>
<evidence type="ECO:0000256" key="2">
    <source>
        <dbReference type="SAM" id="MobiDB-lite"/>
    </source>
</evidence>
<feature type="compositionally biased region" description="Low complexity" evidence="2">
    <location>
        <begin position="161"/>
        <end position="177"/>
    </location>
</feature>
<dbReference type="Proteomes" id="UP000274922">
    <property type="component" value="Unassembled WGS sequence"/>
</dbReference>
<protein>
    <submittedName>
        <fullName evidence="3">Uncharacterized protein</fullName>
    </submittedName>
</protein>
<comment type="similarity">
    <text evidence="1">Belongs to the Iojap/RsfS family.</text>
</comment>
<dbReference type="EMBL" id="ML014119">
    <property type="protein sequence ID" value="RKP03687.1"/>
    <property type="molecule type" value="Genomic_DNA"/>
</dbReference>
<dbReference type="InterPro" id="IPR004394">
    <property type="entry name" value="Iojap/RsfS/C7orf30"/>
</dbReference>
<dbReference type="Pfam" id="PF02410">
    <property type="entry name" value="RsfS"/>
    <property type="match status" value="1"/>
</dbReference>
<evidence type="ECO:0000313" key="4">
    <source>
        <dbReference type="Proteomes" id="UP000274922"/>
    </source>
</evidence>
<reference evidence="4" key="1">
    <citation type="journal article" date="2018" name="Nat. Microbiol.">
        <title>Leveraging single-cell genomics to expand the fungal tree of life.</title>
        <authorList>
            <person name="Ahrendt S.R."/>
            <person name="Quandt C.A."/>
            <person name="Ciobanu D."/>
            <person name="Clum A."/>
            <person name="Salamov A."/>
            <person name="Andreopoulos B."/>
            <person name="Cheng J.F."/>
            <person name="Woyke T."/>
            <person name="Pelin A."/>
            <person name="Henrissat B."/>
            <person name="Reynolds N.K."/>
            <person name="Benny G.L."/>
            <person name="Smith M.E."/>
            <person name="James T.Y."/>
            <person name="Grigoriev I.V."/>
        </authorList>
    </citation>
    <scope>NUCLEOTIDE SEQUENCE [LARGE SCALE GENOMIC DNA]</scope>
    <source>
        <strain evidence="4">ATCC 52028</strain>
    </source>
</reference>
<evidence type="ECO:0000313" key="3">
    <source>
        <dbReference type="EMBL" id="RKP03687.1"/>
    </source>
</evidence>
<dbReference type="Gene3D" id="3.30.460.10">
    <property type="entry name" value="Beta Polymerase, domain 2"/>
    <property type="match status" value="1"/>
</dbReference>
<evidence type="ECO:0000256" key="1">
    <source>
        <dbReference type="ARBA" id="ARBA00010574"/>
    </source>
</evidence>
<keyword evidence="4" id="KW-1185">Reference proteome</keyword>
<dbReference type="GO" id="GO:0090071">
    <property type="term" value="P:negative regulation of ribosome biogenesis"/>
    <property type="evidence" value="ECO:0007669"/>
    <property type="project" value="TreeGrafter"/>
</dbReference>
<sequence length="357" mass="38066">MLPTALRRLAVASRAGCGLPAPSAEASATETSVAAGTATEAPLTLARTPAEENHLPRYLRSAQQLEARSAAHVDPALTAGGLLTPEEAAATGPLALTSVTTWLSELRARDVTVINVQGKDHTADHLVVFTASTERQIQSILDLMRRKAKAYLRAQRRRAKQAAASPSSSLTPSSLTEDAAAGTDVGAAIAGQRLAVEGEPGTEWFILDLNHIAVHGMTPRQRAFVALEDLWRDVPSIEAEALGGGPGARQTEAQVAHARAVDGSHDAASQAYMLAKTGAALDRVQAARDADGAAAPAVTVEDDADAEWMARLTPEEQAWLRHAEGQWQRRLVEHIPTKQMSITHFPTEEEAKSKFWQ</sequence>
<organism evidence="3 4">
    <name type="scientific">Caulochytrium protostelioides</name>
    <dbReference type="NCBI Taxonomy" id="1555241"/>
    <lineage>
        <taxon>Eukaryota</taxon>
        <taxon>Fungi</taxon>
        <taxon>Fungi incertae sedis</taxon>
        <taxon>Chytridiomycota</taxon>
        <taxon>Chytridiomycota incertae sedis</taxon>
        <taxon>Chytridiomycetes</taxon>
        <taxon>Caulochytriales</taxon>
        <taxon>Caulochytriaceae</taxon>
        <taxon>Caulochytrium</taxon>
    </lineage>
</organism>
<feature type="region of interest" description="Disordered" evidence="2">
    <location>
        <begin position="157"/>
        <end position="177"/>
    </location>
</feature>
<gene>
    <name evidence="3" type="ORF">CXG81DRAFT_23658</name>
</gene>
<dbReference type="GO" id="GO:0043023">
    <property type="term" value="F:ribosomal large subunit binding"/>
    <property type="evidence" value="ECO:0007669"/>
    <property type="project" value="TreeGrafter"/>
</dbReference>
<name>A0A4P9XDT1_9FUNG</name>
<dbReference type="InterPro" id="IPR043519">
    <property type="entry name" value="NT_sf"/>
</dbReference>
<dbReference type="SUPFAM" id="SSF81301">
    <property type="entry name" value="Nucleotidyltransferase"/>
    <property type="match status" value="2"/>
</dbReference>
<proteinExistence type="inferred from homology"/>
<dbReference type="PANTHER" id="PTHR21043">
    <property type="entry name" value="IOJAP SUPERFAMILY ORTHOLOG"/>
    <property type="match status" value="1"/>
</dbReference>
<accession>A0A4P9XDT1</accession>
<dbReference type="STRING" id="1555241.A0A4P9XDT1"/>
<dbReference type="PANTHER" id="PTHR21043:SF0">
    <property type="entry name" value="MITOCHONDRIAL ASSEMBLY OF RIBOSOMAL LARGE SUBUNIT PROTEIN 1"/>
    <property type="match status" value="1"/>
</dbReference>
<dbReference type="AlphaFoldDB" id="A0A4P9XDT1"/>